<dbReference type="PANTHER" id="PTHR10476">
    <property type="entry name" value="CHARGED MULTIVESICULAR BODY PROTEIN"/>
    <property type="match status" value="1"/>
</dbReference>
<dbReference type="GeneID" id="8346523"/>
<dbReference type="WBParaSite" id="Smp_070030.1">
    <property type="protein sequence ID" value="Smp_070030.1"/>
    <property type="gene ID" value="Smp_070030"/>
</dbReference>
<name>G4VJC7_SCHMA</name>
<dbReference type="Pfam" id="PF03357">
    <property type="entry name" value="Snf7"/>
    <property type="match status" value="1"/>
</dbReference>
<comment type="similarity">
    <text evidence="1">Belongs to the SNF7 family.</text>
</comment>
<reference evidence="2" key="1">
    <citation type="journal article" date="2012" name="PLoS Negl. Trop. Dis.">
        <title>A systematically improved high quality genome and transcriptome of the human blood fluke Schistosoma mansoni.</title>
        <authorList>
            <person name="Protasio A.V."/>
            <person name="Tsai I.J."/>
            <person name="Babbage A."/>
            <person name="Nichol S."/>
            <person name="Hunt M."/>
            <person name="Aslett M.A."/>
            <person name="De Silva N."/>
            <person name="Velarde G.S."/>
            <person name="Anderson T.J."/>
            <person name="Clark R.C."/>
            <person name="Davidson C."/>
            <person name="Dillon G.P."/>
            <person name="Holroyd N.E."/>
            <person name="LoVerde P.T."/>
            <person name="Lloyd C."/>
            <person name="McQuillan J."/>
            <person name="Oliveira G."/>
            <person name="Otto T.D."/>
            <person name="Parker-Manuel S.J."/>
            <person name="Quail M.A."/>
            <person name="Wilson R.A."/>
            <person name="Zerlotini A."/>
            <person name="Dunne D.W."/>
            <person name="Berriman M."/>
        </authorList>
    </citation>
    <scope>NUCLEOTIDE SEQUENCE [LARGE SCALE GENOMIC DNA]</scope>
    <source>
        <strain evidence="2">Puerto Rican</strain>
    </source>
</reference>
<dbReference type="GO" id="GO:0007034">
    <property type="term" value="P:vacuolar transport"/>
    <property type="evidence" value="ECO:0007669"/>
    <property type="project" value="InterPro"/>
</dbReference>
<dbReference type="STRING" id="6183.G4VJC7"/>
<reference evidence="3" key="2">
    <citation type="submission" date="2018-12" db="UniProtKB">
        <authorList>
            <consortium name="WormBaseParasite"/>
        </authorList>
    </citation>
    <scope>IDENTIFICATION</scope>
    <source>
        <strain evidence="3">Puerto Rican</strain>
    </source>
</reference>
<evidence type="ECO:0000256" key="1">
    <source>
        <dbReference type="ARBA" id="ARBA00006190"/>
    </source>
</evidence>
<dbReference type="OrthoDB" id="5594417at2759"/>
<dbReference type="Gene3D" id="6.10.140.1230">
    <property type="match status" value="1"/>
</dbReference>
<dbReference type="eggNOG" id="KOG3231">
    <property type="taxonomic scope" value="Eukaryota"/>
</dbReference>
<sequence>MASVVIQKLKKAQKQGKEDNQAIQRSIGRNITELEREEKDLEDEIRRAAMKNNRAACTMLAQELTKIRALKSRNSRFADHMNIVQRKQTSSLYAAKYGESLEAAAKTMQNFNKAMDKTKVSGQLQQFDREALQMDMSEDTLDTMLSSLCESDEEDVDECITNILSESPSYLSDIWPSLPDTPLTKSSSTSKQFRDNIV</sequence>
<dbReference type="AlphaFoldDB" id="G4VJC7"/>
<dbReference type="InParanoid" id="G4VJC7"/>
<dbReference type="KEGG" id="smm:Smp_070030"/>
<accession>G4VJC7</accession>
<evidence type="ECO:0000313" key="2">
    <source>
        <dbReference type="Proteomes" id="UP000008854"/>
    </source>
</evidence>
<dbReference type="RefSeq" id="XP_018652132.1">
    <property type="nucleotide sequence ID" value="XM_018797052.1"/>
</dbReference>
<dbReference type="CTD" id="8346523"/>
<evidence type="ECO:0000313" key="3">
    <source>
        <dbReference type="WBParaSite" id="Smp_070030.1"/>
    </source>
</evidence>
<dbReference type="HOGENOM" id="CLU_1379692_0_0_1"/>
<organism evidence="2 3">
    <name type="scientific">Schistosoma mansoni</name>
    <name type="common">Blood fluke</name>
    <dbReference type="NCBI Taxonomy" id="6183"/>
    <lineage>
        <taxon>Eukaryota</taxon>
        <taxon>Metazoa</taxon>
        <taxon>Spiralia</taxon>
        <taxon>Lophotrochozoa</taxon>
        <taxon>Platyhelminthes</taxon>
        <taxon>Trematoda</taxon>
        <taxon>Digenea</taxon>
        <taxon>Strigeidida</taxon>
        <taxon>Schistosomatoidea</taxon>
        <taxon>Schistosomatidae</taxon>
        <taxon>Schistosoma</taxon>
    </lineage>
</organism>
<keyword evidence="2" id="KW-1185">Reference proteome</keyword>
<dbReference type="InterPro" id="IPR005024">
    <property type="entry name" value="Snf7_fam"/>
</dbReference>
<protein>
    <submittedName>
        <fullName evidence="3">Snf7-related</fullName>
    </submittedName>
</protein>
<dbReference type="Proteomes" id="UP000008854">
    <property type="component" value="Unassembled WGS sequence"/>
</dbReference>
<proteinExistence type="inferred from homology"/>